<evidence type="ECO:0000313" key="2">
    <source>
        <dbReference type="EMBL" id="KAH8986005.1"/>
    </source>
</evidence>
<proteinExistence type="predicted"/>
<evidence type="ECO:0000313" key="3">
    <source>
        <dbReference type="Proteomes" id="UP001201163"/>
    </source>
</evidence>
<dbReference type="EMBL" id="JAKELL010000058">
    <property type="protein sequence ID" value="KAH8986005.1"/>
    <property type="molecule type" value="Genomic_DNA"/>
</dbReference>
<protein>
    <recommendedName>
        <fullName evidence="4">GAG-pre-integrase domain-containing protein</fullName>
    </recommendedName>
</protein>
<accession>A0AAD4L9V8</accession>
<dbReference type="AlphaFoldDB" id="A0AAD4L9V8"/>
<keyword evidence="3" id="KW-1185">Reference proteome</keyword>
<organism evidence="2 3">
    <name type="scientific">Lactarius akahatsu</name>
    <dbReference type="NCBI Taxonomy" id="416441"/>
    <lineage>
        <taxon>Eukaryota</taxon>
        <taxon>Fungi</taxon>
        <taxon>Dikarya</taxon>
        <taxon>Basidiomycota</taxon>
        <taxon>Agaricomycotina</taxon>
        <taxon>Agaricomycetes</taxon>
        <taxon>Russulales</taxon>
        <taxon>Russulaceae</taxon>
        <taxon>Lactarius</taxon>
    </lineage>
</organism>
<name>A0AAD4L9V8_9AGAM</name>
<dbReference type="Proteomes" id="UP001201163">
    <property type="component" value="Unassembled WGS sequence"/>
</dbReference>
<reference evidence="2" key="1">
    <citation type="submission" date="2022-01" db="EMBL/GenBank/DDBJ databases">
        <title>Comparative genomics reveals a dynamic genome evolution in the ectomycorrhizal milk-cap (Lactarius) mushrooms.</title>
        <authorList>
            <consortium name="DOE Joint Genome Institute"/>
            <person name="Lebreton A."/>
            <person name="Tang N."/>
            <person name="Kuo A."/>
            <person name="LaButti K."/>
            <person name="Drula E."/>
            <person name="Barry K."/>
            <person name="Clum A."/>
            <person name="Lipzen A."/>
            <person name="Mousain D."/>
            <person name="Ng V."/>
            <person name="Wang R."/>
            <person name="Wang X."/>
            <person name="Dai Y."/>
            <person name="Henrissat B."/>
            <person name="Grigoriev I.V."/>
            <person name="Guerin-Laguette A."/>
            <person name="Yu F."/>
            <person name="Martin F.M."/>
        </authorList>
    </citation>
    <scope>NUCLEOTIDE SEQUENCE</scope>
    <source>
        <strain evidence="2">QP</strain>
    </source>
</reference>
<evidence type="ECO:0008006" key="4">
    <source>
        <dbReference type="Google" id="ProtNLM"/>
    </source>
</evidence>
<gene>
    <name evidence="2" type="ORF">EDB92DRAFT_1786806</name>
</gene>
<comment type="caution">
    <text evidence="2">The sequence shown here is derived from an EMBL/GenBank/DDBJ whole genome shotgun (WGS) entry which is preliminary data.</text>
</comment>
<evidence type="ECO:0000256" key="1">
    <source>
        <dbReference type="SAM" id="MobiDB-lite"/>
    </source>
</evidence>
<feature type="region of interest" description="Disordered" evidence="1">
    <location>
        <begin position="108"/>
        <end position="132"/>
    </location>
</feature>
<feature type="non-terminal residue" evidence="2">
    <location>
        <position position="1"/>
    </location>
</feature>
<sequence>TLVSMSVMDRAGYTFMTKSGHMFVNAPKGERIADVPLDNGLYRLPMPAHVAAASSGGELVVHIDELHRRLGHVGVEACRDAVRSGMVEGVRLVNATAPAGLCEPCERAKASEKSFPKESATPRATEYGGRVHSDVWGPAPVQSIGKREY</sequence>
<feature type="non-terminal residue" evidence="2">
    <location>
        <position position="149"/>
    </location>
</feature>